<gene>
    <name evidence="2" type="ORF">S01H1_41624</name>
</gene>
<dbReference type="EMBL" id="BARS01026411">
    <property type="protein sequence ID" value="GAG00677.1"/>
    <property type="molecule type" value="Genomic_DNA"/>
</dbReference>
<organism evidence="2">
    <name type="scientific">marine sediment metagenome</name>
    <dbReference type="NCBI Taxonomy" id="412755"/>
    <lineage>
        <taxon>unclassified sequences</taxon>
        <taxon>metagenomes</taxon>
        <taxon>ecological metagenomes</taxon>
    </lineage>
</organism>
<name>X0UN00_9ZZZZ</name>
<comment type="caution">
    <text evidence="2">The sequence shown here is derived from an EMBL/GenBank/DDBJ whole genome shotgun (WGS) entry which is preliminary data.</text>
</comment>
<accession>X0UN00</accession>
<sequence>SNRSVQRNYQSKDAPSYSPNISNISGSHEIIQKIMDGYQEKVTRLGTEILFGLGY</sequence>
<evidence type="ECO:0000313" key="2">
    <source>
        <dbReference type="EMBL" id="GAG00677.1"/>
    </source>
</evidence>
<reference evidence="2" key="1">
    <citation type="journal article" date="2014" name="Front. Microbiol.">
        <title>High frequency of phylogenetically diverse reductive dehalogenase-homologous genes in deep subseafloor sedimentary metagenomes.</title>
        <authorList>
            <person name="Kawai M."/>
            <person name="Futagami T."/>
            <person name="Toyoda A."/>
            <person name="Takaki Y."/>
            <person name="Nishi S."/>
            <person name="Hori S."/>
            <person name="Arai W."/>
            <person name="Tsubouchi T."/>
            <person name="Morono Y."/>
            <person name="Uchiyama I."/>
            <person name="Ito T."/>
            <person name="Fujiyama A."/>
            <person name="Inagaki F."/>
            <person name="Takami H."/>
        </authorList>
    </citation>
    <scope>NUCLEOTIDE SEQUENCE</scope>
    <source>
        <strain evidence="2">Expedition CK06-06</strain>
    </source>
</reference>
<protein>
    <submittedName>
        <fullName evidence="2">Uncharacterized protein</fullName>
    </submittedName>
</protein>
<feature type="non-terminal residue" evidence="2">
    <location>
        <position position="1"/>
    </location>
</feature>
<dbReference type="AlphaFoldDB" id="X0UN00"/>
<evidence type="ECO:0000256" key="1">
    <source>
        <dbReference type="SAM" id="MobiDB-lite"/>
    </source>
</evidence>
<feature type="region of interest" description="Disordered" evidence="1">
    <location>
        <begin position="1"/>
        <end position="21"/>
    </location>
</feature>
<proteinExistence type="predicted"/>